<evidence type="ECO:0000259" key="1">
    <source>
        <dbReference type="PROSITE" id="PS50878"/>
    </source>
</evidence>
<dbReference type="BioCyc" id="ABAU575584-HMP:GM69-2112-MONOMER"/>
<dbReference type="RefSeq" id="WP_000884012.1">
    <property type="nucleotide sequence ID" value="NZ_GG704575.1"/>
</dbReference>
<evidence type="ECO:0000313" key="2">
    <source>
        <dbReference type="EMBL" id="EEX03041.1"/>
    </source>
</evidence>
<dbReference type="PROSITE" id="PS50878">
    <property type="entry name" value="RT_POL"/>
    <property type="match status" value="1"/>
</dbReference>
<evidence type="ECO:0000313" key="3">
    <source>
        <dbReference type="Proteomes" id="UP000005740"/>
    </source>
</evidence>
<dbReference type="InterPro" id="IPR000477">
    <property type="entry name" value="RT_dom"/>
</dbReference>
<gene>
    <name evidence="2" type="ORF">HMPREF0010_02083</name>
</gene>
<dbReference type="Proteomes" id="UP000005740">
    <property type="component" value="Unassembled WGS sequence"/>
</dbReference>
<sequence length="412" mass="48637">MLDGYSAKHFARAFKKNDIQRFQLSGIEVEDFFKELVQRCQSNKFNINGLKISKDKKIHYIHNDYPHEHLMARHCSNILINLHNVSIPDRKNLITLLTNIIKDSLKTNYISIHRFDIKSFYESIKFHNVEHIINDSRLEGSIRTTLKSLYKNKNKLFRGVSVTAVLSEIYMKEFDYRMKSNKNVLYFFRYVDDIVLIVKEGISEKEVLNLVESNLPDDLQLNNNKHSYVIIKNNMILTQKCEKRISSGVYFPSKLQNECFIDFLGYKFIFIIKDKIEVEVGISEVKKSLIKKKVLRSFFKYRKENDFNMLVYRLNYLCSNVRILSSRRLYSGIYYNYSLIDFDINKKCGVGYNDLCDIDNFIKSIIYSSNKHPAVRGINFNKQQITELKKISIISGFNDKRILKLSNEKYQN</sequence>
<organism evidence="2 3">
    <name type="scientific">Acinetobacter baumannii (strain ATCC 19606 / DSM 30007 / JCM 6841 / CCUG 19606 / CIP 70.34 / NBRC 109757 / NCIMB 12457 / NCTC 12156 / 81)</name>
    <dbReference type="NCBI Taxonomy" id="575584"/>
    <lineage>
        <taxon>Bacteria</taxon>
        <taxon>Pseudomonadati</taxon>
        <taxon>Pseudomonadota</taxon>
        <taxon>Gammaproteobacteria</taxon>
        <taxon>Moraxellales</taxon>
        <taxon>Moraxellaceae</taxon>
        <taxon>Acinetobacter</taxon>
        <taxon>Acinetobacter calcoaceticus/baumannii complex</taxon>
    </lineage>
</organism>
<dbReference type="NCBIfam" id="NF041747">
    <property type="entry name" value="Drt3a"/>
    <property type="match status" value="1"/>
</dbReference>
<feature type="domain" description="Reverse transcriptase" evidence="1">
    <location>
        <begin position="1"/>
        <end position="268"/>
    </location>
</feature>
<reference evidence="3" key="1">
    <citation type="journal article" date="2012" name="PLoS ONE">
        <title>The success of Acinetobacter species; genetic, metabolic and virulence attributes.</title>
        <authorList>
            <person name="Peleg A.Y."/>
            <person name="de Breij A."/>
            <person name="Adams M.D."/>
            <person name="Cerqueira G.M."/>
            <person name="Mocali S."/>
            <person name="Galardini M."/>
            <person name="Nibbering P.H."/>
            <person name="Earl A.M."/>
            <person name="Ward D.V."/>
            <person name="Paterson D.L."/>
            <person name="Seifert H."/>
            <person name="Dijkshoorn L."/>
        </authorList>
    </citation>
    <scope>NUCLEOTIDE SEQUENCE [LARGE SCALE GENOMIC DNA]</scope>
    <source>
        <strain evidence="3">ATCC 19606 / DSM 30007 / JCM 6841 / CCUG 19606 / CIP 70.34 / NBRC 109757 / NCIMB 12457 / NCTC 12156 / 81</strain>
    </source>
</reference>
<proteinExistence type="predicted"/>
<dbReference type="EMBL" id="GG704575">
    <property type="protein sequence ID" value="EEX03041.1"/>
    <property type="molecule type" value="Genomic_DNA"/>
</dbReference>
<name>D0CBF3_ACIB2</name>
<accession>D0CBF3</accession>
<dbReference type="AlphaFoldDB" id="D0CBF3"/>
<protein>
    <recommendedName>
        <fullName evidence="1">Reverse transcriptase domain-containing protein</fullName>
    </recommendedName>
</protein>